<reference evidence="2" key="1">
    <citation type="journal article" date="2017" name="Genome Biol.">
        <title>Comparative genomics reveals high biological diversity and specific adaptations in the industrially and medically important fungal genus Aspergillus.</title>
        <authorList>
            <person name="de Vries R.P."/>
            <person name="Riley R."/>
            <person name="Wiebenga A."/>
            <person name="Aguilar-Osorio G."/>
            <person name="Amillis S."/>
            <person name="Uchima C.A."/>
            <person name="Anderluh G."/>
            <person name="Asadollahi M."/>
            <person name="Askin M."/>
            <person name="Barry K."/>
            <person name="Battaglia E."/>
            <person name="Bayram O."/>
            <person name="Benocci T."/>
            <person name="Braus-Stromeyer S.A."/>
            <person name="Caldana C."/>
            <person name="Canovas D."/>
            <person name="Cerqueira G.C."/>
            <person name="Chen F."/>
            <person name="Chen W."/>
            <person name="Choi C."/>
            <person name="Clum A."/>
            <person name="Dos Santos R.A."/>
            <person name="Damasio A.R."/>
            <person name="Diallinas G."/>
            <person name="Emri T."/>
            <person name="Fekete E."/>
            <person name="Flipphi M."/>
            <person name="Freyberg S."/>
            <person name="Gallo A."/>
            <person name="Gournas C."/>
            <person name="Habgood R."/>
            <person name="Hainaut M."/>
            <person name="Harispe M.L."/>
            <person name="Henrissat B."/>
            <person name="Hilden K.S."/>
            <person name="Hope R."/>
            <person name="Hossain A."/>
            <person name="Karabika E."/>
            <person name="Karaffa L."/>
            <person name="Karanyi Z."/>
            <person name="Krasevec N."/>
            <person name="Kuo A."/>
            <person name="Kusch H."/>
            <person name="LaButti K."/>
            <person name="Lagendijk E.L."/>
            <person name="Lapidus A."/>
            <person name="Levasseur A."/>
            <person name="Lindquist E."/>
            <person name="Lipzen A."/>
            <person name="Logrieco A.F."/>
            <person name="MacCabe A."/>
            <person name="Maekelae M.R."/>
            <person name="Malavazi I."/>
            <person name="Melin P."/>
            <person name="Meyer V."/>
            <person name="Mielnichuk N."/>
            <person name="Miskei M."/>
            <person name="Molnar A.P."/>
            <person name="Mule G."/>
            <person name="Ngan C.Y."/>
            <person name="Orejas M."/>
            <person name="Orosz E."/>
            <person name="Ouedraogo J.P."/>
            <person name="Overkamp K.M."/>
            <person name="Park H.-S."/>
            <person name="Perrone G."/>
            <person name="Piumi F."/>
            <person name="Punt P.J."/>
            <person name="Ram A.F."/>
            <person name="Ramon A."/>
            <person name="Rauscher S."/>
            <person name="Record E."/>
            <person name="Riano-Pachon D.M."/>
            <person name="Robert V."/>
            <person name="Roehrig J."/>
            <person name="Ruller R."/>
            <person name="Salamov A."/>
            <person name="Salih N.S."/>
            <person name="Samson R.A."/>
            <person name="Sandor E."/>
            <person name="Sanguinetti M."/>
            <person name="Schuetze T."/>
            <person name="Sepcic K."/>
            <person name="Shelest E."/>
            <person name="Sherlock G."/>
            <person name="Sophianopoulou V."/>
            <person name="Squina F.M."/>
            <person name="Sun H."/>
            <person name="Susca A."/>
            <person name="Todd R.B."/>
            <person name="Tsang A."/>
            <person name="Unkles S.E."/>
            <person name="van de Wiele N."/>
            <person name="van Rossen-Uffink D."/>
            <person name="Oliveira J.V."/>
            <person name="Vesth T.C."/>
            <person name="Visser J."/>
            <person name="Yu J.-H."/>
            <person name="Zhou M."/>
            <person name="Andersen M.R."/>
            <person name="Archer D.B."/>
            <person name="Baker S.E."/>
            <person name="Benoit I."/>
            <person name="Brakhage A.A."/>
            <person name="Braus G.H."/>
            <person name="Fischer R."/>
            <person name="Frisvad J.C."/>
            <person name="Goldman G.H."/>
            <person name="Houbraken J."/>
            <person name="Oakley B."/>
            <person name="Pocsi I."/>
            <person name="Scazzocchio C."/>
            <person name="Seiboth B."/>
            <person name="vanKuyk P.A."/>
            <person name="Wortman J."/>
            <person name="Dyer P.S."/>
            <person name="Grigoriev I.V."/>
        </authorList>
    </citation>
    <scope>NUCLEOTIDE SEQUENCE [LARGE SCALE GENOMIC DNA]</scope>
    <source>
        <strain evidence="2">ATCC 16872 / CBS 172.66 / WB 5094</strain>
    </source>
</reference>
<protein>
    <submittedName>
        <fullName evidence="1">Uncharacterized protein</fullName>
    </submittedName>
</protein>
<dbReference type="STRING" id="690307.A0A1L9WFF7"/>
<sequence length="104" mass="11322">MLRFSGLSSRHGSSHIVHSSELAAGLINTRKPEEEPFQEQRFIPARRFGGDEEMAGAILYLARRAGSYSNGSNLVADVERSSVVQATYQTCAVQMSWGYGGLGL</sequence>
<organism evidence="1 2">
    <name type="scientific">Aspergillus aculeatus (strain ATCC 16872 / CBS 172.66 / WB 5094)</name>
    <dbReference type="NCBI Taxonomy" id="690307"/>
    <lineage>
        <taxon>Eukaryota</taxon>
        <taxon>Fungi</taxon>
        <taxon>Dikarya</taxon>
        <taxon>Ascomycota</taxon>
        <taxon>Pezizomycotina</taxon>
        <taxon>Eurotiomycetes</taxon>
        <taxon>Eurotiomycetidae</taxon>
        <taxon>Eurotiales</taxon>
        <taxon>Aspergillaceae</taxon>
        <taxon>Aspergillus</taxon>
        <taxon>Aspergillus subgen. Circumdati</taxon>
    </lineage>
</organism>
<gene>
    <name evidence="1" type="ORF">ASPACDRAFT_48365</name>
</gene>
<dbReference type="GeneID" id="30975928"/>
<dbReference type="AlphaFoldDB" id="A0A1L9WFF7"/>
<dbReference type="RefSeq" id="XP_020051256.1">
    <property type="nucleotide sequence ID" value="XM_020202114.1"/>
</dbReference>
<evidence type="ECO:0000313" key="2">
    <source>
        <dbReference type="Proteomes" id="UP000184546"/>
    </source>
</evidence>
<evidence type="ECO:0000313" key="1">
    <source>
        <dbReference type="EMBL" id="OJJ94916.1"/>
    </source>
</evidence>
<proteinExistence type="predicted"/>
<dbReference type="SUPFAM" id="SSF51735">
    <property type="entry name" value="NAD(P)-binding Rossmann-fold domains"/>
    <property type="match status" value="1"/>
</dbReference>
<dbReference type="Proteomes" id="UP000184546">
    <property type="component" value="Unassembled WGS sequence"/>
</dbReference>
<dbReference type="InterPro" id="IPR036291">
    <property type="entry name" value="NAD(P)-bd_dom_sf"/>
</dbReference>
<dbReference type="Gene3D" id="3.40.50.720">
    <property type="entry name" value="NAD(P)-binding Rossmann-like Domain"/>
    <property type="match status" value="1"/>
</dbReference>
<dbReference type="OrthoDB" id="2962696at2759"/>
<dbReference type="VEuPathDB" id="FungiDB:ASPACDRAFT_48365"/>
<accession>A0A1L9WFF7</accession>
<name>A0A1L9WFF7_ASPA1</name>
<dbReference type="EMBL" id="KV878992">
    <property type="protein sequence ID" value="OJJ94916.1"/>
    <property type="molecule type" value="Genomic_DNA"/>
</dbReference>
<keyword evidence="2" id="KW-1185">Reference proteome</keyword>